<reference evidence="1 2" key="1">
    <citation type="submission" date="2014-09" db="EMBL/GenBank/DDBJ databases">
        <title>Vibrio maritimus JCM 19235. (C45) whole genome shotgun sequence.</title>
        <authorList>
            <person name="Sawabe T."/>
            <person name="Meirelles P."/>
            <person name="Nakanishi M."/>
            <person name="Sayaka M."/>
            <person name="Hattori M."/>
            <person name="Ohkuma M."/>
        </authorList>
    </citation>
    <scope>NUCLEOTIDE SEQUENCE [LARGE SCALE GENOMIC DNA]</scope>
    <source>
        <strain evidence="2">JCM19235</strain>
    </source>
</reference>
<dbReference type="EMBL" id="BBMR01000017">
    <property type="protein sequence ID" value="GAL23062.1"/>
    <property type="molecule type" value="Genomic_DNA"/>
</dbReference>
<reference evidence="1 2" key="2">
    <citation type="submission" date="2014-09" db="EMBL/GenBank/DDBJ databases">
        <authorList>
            <consortium name="NBRP consortium"/>
            <person name="Sawabe T."/>
            <person name="Meirelles P."/>
            <person name="Nakanishi M."/>
            <person name="Sayaka M."/>
            <person name="Hattori M."/>
            <person name="Ohkuma M."/>
        </authorList>
    </citation>
    <scope>NUCLEOTIDE SEQUENCE [LARGE SCALE GENOMIC DNA]</scope>
    <source>
        <strain evidence="2">JCM19235</strain>
    </source>
</reference>
<organism evidence="1 2">
    <name type="scientific">Vibrio maritimus</name>
    <dbReference type="NCBI Taxonomy" id="990268"/>
    <lineage>
        <taxon>Bacteria</taxon>
        <taxon>Pseudomonadati</taxon>
        <taxon>Pseudomonadota</taxon>
        <taxon>Gammaproteobacteria</taxon>
        <taxon>Vibrionales</taxon>
        <taxon>Vibrionaceae</taxon>
        <taxon>Vibrio</taxon>
    </lineage>
</organism>
<dbReference type="Proteomes" id="UP000029228">
    <property type="component" value="Unassembled WGS sequence"/>
</dbReference>
<accession>A0A090SUQ9</accession>
<dbReference type="AlphaFoldDB" id="A0A090SUQ9"/>
<evidence type="ECO:0000313" key="2">
    <source>
        <dbReference type="Proteomes" id="UP000029228"/>
    </source>
</evidence>
<gene>
    <name evidence="1" type="ORF">JCM19235_1363</name>
</gene>
<keyword evidence="2" id="KW-1185">Reference proteome</keyword>
<sequence length="166" mass="18759">MTDNNRALMLGDIPPVHQLIDKGLDTAKAKGLSLNEIARMCGMIKPNSKSASPIFSMLRRGTMRLPLDRVIAVADNLNIDRRLLLISQLRDSLQLTIVKTDSPSEKAEFERVWKAVSAILMYTHTESEALLVNAIREVEQELDQKIEPDEETIGQFKELLRDQYAL</sequence>
<name>A0A090SUQ9_9VIBR</name>
<comment type="caution">
    <text evidence="1">The sequence shown here is derived from an EMBL/GenBank/DDBJ whole genome shotgun (WGS) entry which is preliminary data.</text>
</comment>
<proteinExistence type="predicted"/>
<protein>
    <submittedName>
        <fullName evidence="1">Uncharacterized protein</fullName>
    </submittedName>
</protein>
<evidence type="ECO:0000313" key="1">
    <source>
        <dbReference type="EMBL" id="GAL23062.1"/>
    </source>
</evidence>
<dbReference type="STRING" id="990268.JCM19235_1363"/>